<dbReference type="GO" id="GO:0003677">
    <property type="term" value="F:DNA binding"/>
    <property type="evidence" value="ECO:0007669"/>
    <property type="project" value="UniProtKB-KW"/>
</dbReference>
<organism evidence="8 9">
    <name type="scientific">Ilex paraguariensis</name>
    <name type="common">yerba mate</name>
    <dbReference type="NCBI Taxonomy" id="185542"/>
    <lineage>
        <taxon>Eukaryota</taxon>
        <taxon>Viridiplantae</taxon>
        <taxon>Streptophyta</taxon>
        <taxon>Embryophyta</taxon>
        <taxon>Tracheophyta</taxon>
        <taxon>Spermatophyta</taxon>
        <taxon>Magnoliopsida</taxon>
        <taxon>eudicotyledons</taxon>
        <taxon>Gunneridae</taxon>
        <taxon>Pentapetalae</taxon>
        <taxon>asterids</taxon>
        <taxon>campanulids</taxon>
        <taxon>Aquifoliales</taxon>
        <taxon>Aquifoliaceae</taxon>
        <taxon>Ilex</taxon>
    </lineage>
</organism>
<dbReference type="Pfam" id="PF03754">
    <property type="entry name" value="At2g31720-like"/>
    <property type="match status" value="1"/>
</dbReference>
<evidence type="ECO:0000313" key="8">
    <source>
        <dbReference type="EMBL" id="CAK9162329.1"/>
    </source>
</evidence>
<evidence type="ECO:0000256" key="5">
    <source>
        <dbReference type="ARBA" id="ARBA00023242"/>
    </source>
</evidence>
<dbReference type="InterPro" id="IPR005508">
    <property type="entry name" value="At2g31720-like"/>
</dbReference>
<evidence type="ECO:0000256" key="1">
    <source>
        <dbReference type="ARBA" id="ARBA00004123"/>
    </source>
</evidence>
<dbReference type="PANTHER" id="PTHR31541:SF57">
    <property type="entry name" value="TF-B3 DOMAIN-CONTAINING PROTEIN"/>
    <property type="match status" value="1"/>
</dbReference>
<keyword evidence="9" id="KW-1185">Reference proteome</keyword>
<feature type="compositionally biased region" description="Basic and acidic residues" evidence="6">
    <location>
        <begin position="151"/>
        <end position="162"/>
    </location>
</feature>
<dbReference type="EMBL" id="CAUOFW020003836">
    <property type="protein sequence ID" value="CAK9162329.1"/>
    <property type="molecule type" value="Genomic_DNA"/>
</dbReference>
<evidence type="ECO:0000256" key="2">
    <source>
        <dbReference type="ARBA" id="ARBA00023015"/>
    </source>
</evidence>
<accession>A0ABC8SYQ9</accession>
<dbReference type="Proteomes" id="UP001642360">
    <property type="component" value="Unassembled WGS sequence"/>
</dbReference>
<evidence type="ECO:0000256" key="3">
    <source>
        <dbReference type="ARBA" id="ARBA00023125"/>
    </source>
</evidence>
<comment type="subcellular location">
    <subcellularLocation>
        <location evidence="1">Nucleus</location>
    </subcellularLocation>
</comment>
<keyword evidence="4" id="KW-0804">Transcription</keyword>
<dbReference type="EMBL" id="CAUOFW020000714">
    <property type="protein sequence ID" value="CAK9135494.1"/>
    <property type="molecule type" value="Genomic_DNA"/>
</dbReference>
<dbReference type="PANTHER" id="PTHR31541">
    <property type="entry name" value="B3 DOMAIN PLANT PROTEIN-RELATED"/>
    <property type="match status" value="1"/>
</dbReference>
<sequence>MAKIMRYFVFELLEGVKTKEIPITRDFISMLEVETKGDDREKGRMDEETLKDDVTLNLTLGNLYMNNAQGLMNTEASVEKPTINSQELCEEKFVLMKSENSIEKGKQIKNSLEEEEVWYHNVHRTMRVELPMNPPSVDSTKKSKKRASKRKFFESESSETKVVKPKKQRKNMPQTGPNPKPDLPTRFKNLIRGVGGSEPVLVIQKHLSHTDVSDQHGRLSIPMGQVEQGFELDDDEKREVDLRNIHGKNYGEISAWIMGPSTEKSQIKLRKWGTKKPGPGGENNPIFGHSNSVHNGGLFLLESEPKKKKDRVMEIAMMMVQALAED</sequence>
<dbReference type="GO" id="GO:0005634">
    <property type="term" value="C:nucleus"/>
    <property type="evidence" value="ECO:0007669"/>
    <property type="project" value="UniProtKB-SubCell"/>
</dbReference>
<dbReference type="InterPro" id="IPR015300">
    <property type="entry name" value="DNA-bd_pseudobarrel_sf"/>
</dbReference>
<evidence type="ECO:0000256" key="4">
    <source>
        <dbReference type="ARBA" id="ARBA00023163"/>
    </source>
</evidence>
<evidence type="ECO:0000313" key="9">
    <source>
        <dbReference type="Proteomes" id="UP001642360"/>
    </source>
</evidence>
<keyword evidence="2" id="KW-0805">Transcription regulation</keyword>
<name>A0ABC8SYQ9_9AQUA</name>
<protein>
    <submittedName>
        <fullName evidence="8">Uncharacterized protein</fullName>
    </submittedName>
</protein>
<keyword evidence="3" id="KW-0238">DNA-binding</keyword>
<keyword evidence="5" id="KW-0539">Nucleus</keyword>
<evidence type="ECO:0000256" key="6">
    <source>
        <dbReference type="SAM" id="MobiDB-lite"/>
    </source>
</evidence>
<reference evidence="8 9" key="1">
    <citation type="submission" date="2024-02" db="EMBL/GenBank/DDBJ databases">
        <authorList>
            <person name="Vignale AGUSTIN F."/>
            <person name="Sosa J E."/>
            <person name="Modenutti C."/>
        </authorList>
    </citation>
    <scope>NUCLEOTIDE SEQUENCE [LARGE SCALE GENOMIC DNA]</scope>
</reference>
<evidence type="ECO:0000313" key="7">
    <source>
        <dbReference type="EMBL" id="CAK9135494.1"/>
    </source>
</evidence>
<dbReference type="Gene3D" id="2.40.330.10">
    <property type="entry name" value="DNA-binding pseudobarrel domain"/>
    <property type="match status" value="1"/>
</dbReference>
<gene>
    <name evidence="7" type="ORF">ILEXP_LOCUS2445</name>
    <name evidence="8" type="ORF">ILEXP_LOCUS31193</name>
</gene>
<dbReference type="AlphaFoldDB" id="A0ABC8SYQ9"/>
<feature type="region of interest" description="Disordered" evidence="6">
    <location>
        <begin position="130"/>
        <end position="187"/>
    </location>
</feature>
<proteinExistence type="predicted"/>
<comment type="caution">
    <text evidence="8">The sequence shown here is derived from an EMBL/GenBank/DDBJ whole genome shotgun (WGS) entry which is preliminary data.</text>
</comment>